<feature type="compositionally biased region" description="Low complexity" evidence="2">
    <location>
        <begin position="1244"/>
        <end position="1254"/>
    </location>
</feature>
<dbReference type="eggNOG" id="KOG1809">
    <property type="taxonomic scope" value="Eukaryota"/>
</dbReference>
<dbReference type="InterPro" id="IPR004276">
    <property type="entry name" value="GlycoTrans_28_N"/>
</dbReference>
<dbReference type="CDD" id="cd03784">
    <property type="entry name" value="GT1_Gtf-like"/>
    <property type="match status" value="1"/>
</dbReference>
<dbReference type="Proteomes" id="UP000007115">
    <property type="component" value="Unassembled WGS sequence"/>
</dbReference>
<keyword evidence="6" id="KW-1185">Reference proteome</keyword>
<feature type="compositionally biased region" description="Basic and acidic residues" evidence="2">
    <location>
        <begin position="1232"/>
        <end position="1241"/>
    </location>
</feature>
<feature type="compositionally biased region" description="Basic and acidic residues" evidence="2">
    <location>
        <begin position="1166"/>
        <end position="1188"/>
    </location>
</feature>
<dbReference type="OrthoDB" id="5835829at2759"/>
<dbReference type="Pfam" id="PF03033">
    <property type="entry name" value="Glyco_transf_28"/>
    <property type="match status" value="1"/>
</dbReference>
<dbReference type="InterPro" id="IPR050426">
    <property type="entry name" value="Glycosyltransferase_28"/>
</dbReference>
<evidence type="ECO:0000256" key="1">
    <source>
        <dbReference type="ARBA" id="ARBA00022679"/>
    </source>
</evidence>
<dbReference type="Pfam" id="PF06722">
    <property type="entry name" value="EryCIII-like_C"/>
    <property type="match status" value="1"/>
</dbReference>
<feature type="region of interest" description="Disordered" evidence="2">
    <location>
        <begin position="936"/>
        <end position="1004"/>
    </location>
</feature>
<name>G9N272_HYPVG</name>
<feature type="region of interest" description="Disordered" evidence="2">
    <location>
        <begin position="1112"/>
        <end position="1188"/>
    </location>
</feature>
<dbReference type="STRING" id="413071.G9N272"/>
<dbReference type="EMBL" id="ABDF02000084">
    <property type="protein sequence ID" value="EHK19188.1"/>
    <property type="molecule type" value="Genomic_DNA"/>
</dbReference>
<dbReference type="GO" id="GO:0005975">
    <property type="term" value="P:carbohydrate metabolic process"/>
    <property type="evidence" value="ECO:0007669"/>
    <property type="project" value="InterPro"/>
</dbReference>
<dbReference type="InterPro" id="IPR003903">
    <property type="entry name" value="UIM_dom"/>
</dbReference>
<dbReference type="HOGENOM" id="CLU_000537_1_0_1"/>
<dbReference type="SMART" id="SM00726">
    <property type="entry name" value="UIM"/>
    <property type="match status" value="6"/>
</dbReference>
<dbReference type="Gene3D" id="6.10.140.100">
    <property type="match status" value="1"/>
</dbReference>
<dbReference type="FunFam" id="3.40.50.2000:FF:000009">
    <property type="entry name" value="Sterol 3-beta-glucosyltransferase UGT80A2"/>
    <property type="match status" value="1"/>
</dbReference>
<dbReference type="PANTHER" id="PTHR48050">
    <property type="entry name" value="STEROL 3-BETA-GLUCOSYLTRANSFERASE"/>
    <property type="match status" value="1"/>
</dbReference>
<dbReference type="InterPro" id="IPR002213">
    <property type="entry name" value="UDP_glucos_trans"/>
</dbReference>
<feature type="region of interest" description="Disordered" evidence="2">
    <location>
        <begin position="1"/>
        <end position="25"/>
    </location>
</feature>
<dbReference type="OMA" id="SFAHIHV"/>
<feature type="compositionally biased region" description="Low complexity" evidence="2">
    <location>
        <begin position="719"/>
        <end position="731"/>
    </location>
</feature>
<sequence length="1254" mass="136117">MAPPENERSKPRRQPSSRPPPASEAVVTDGFVLPTLEVPPDAPPAYGSHHDQLQFSRTGFEAGAAVTGDGRVNISINTKNKRLAELLAPSIASQIAAQPSLPPVYKLPSLAGEPGKEPPPRLNVVIQIVGSRGDVQPFIALGKVLKETYGHRIRIATHATFQTFVEENGLEFFSIGGDPAELMAFMVKHPGLMPGLDALKSGEISKRRRGIQEMMLGCWRSCIEAGDGLGPPPEPHRRLEPWDPSAGMPGDPNHQPFVADAIIANPPSFAHIHVAEKLGIPLHMMFTMPWSPTRAFPHPLANIQSSNADDVLTNYLTYTLVEMMTWQGLGDVINRFRESALDLPPLSLIWAPGLLNRLKISYTYCWSPALIPKPNDWGPHIDVAGFYFLNLASSYTPEPDLAAFLEAGPPPVYIGFGSIVVDDPNAMTRLILDAIHLAGVRALVSKGWGGLGVDAVGLPDGVFMLGNVPHDWLFERVSCVVHHGGAGTTAAGIKAGKPTIVVPFFGDQPFWGAMIARAKAGPDPIPHKTLTAEKLAEAIKFCLRQETQDQAQALGRKIREEKGAEAGSRSFHNHLDIDSLRCSIAPSRAAAWRLNQRKTKVRLSPLVAAVLVERRLLKYSDLKLYRPYEYITEDQPPDPITAGATSLVTDISDIGMAIVDMPLDIFKSPRKARERCDAASQASGDESDTGSKPNSIQERSGRKTPTATSQADSTGDSNAAAPLAHSPSLPAEMNRTRSPTVDSAGSRSSSRRRAISAAATMEAAVGTSKNVGRIVTTGVKSPMNFCLGLAKGFRNIPRLYNDDTVRDIEKVTDFNSGVRVASKELGFGLYDGISGLLTQPMRGAQKEGAAGLIKGVGKGIGGLIAKPAAGFWGLPAYVMQGAYAELNKFLSRSVQNYIITSRVVQGERDLQNASEGEKADIISRWKQDADLASVYQKNANSQEREDSRARSGGGSSSWRFSPQEARRQLVAALSESKPQQKPGRTARRSYSPVPRTPDTASAIDTEYEAAIRASVVETSRGDAEEDAMIEAAIRESVKAMRQQGSLPDPVRLPLDSKHHDIFEDEEYKITDEEYQNLIEQAIRESMIGHVGDFSLPSASGAQELDAVDTAIPAHGDEPRSSASVLTPTSDEDADLQRAIEESRKVPPTLPPRTSPSQEQEDGDEDEHFRRAIEASKDEMERARHERTEEEIVMEYVKKQSLAEEEFRKQQLAKGKGKEVSEATNDGDDDDEELKKAIEESLKMSGGSSSAQPSS</sequence>
<protein>
    <submittedName>
        <fullName evidence="5">Glycosyltransferase family 1 protein</fullName>
    </submittedName>
</protein>
<proteinExistence type="predicted"/>
<feature type="domain" description="Erythromycin biosynthesis protein CIII-like C-terminal" evidence="4">
    <location>
        <begin position="456"/>
        <end position="562"/>
    </location>
</feature>
<comment type="caution">
    <text evidence="5">The sequence shown here is derived from an EMBL/GenBank/DDBJ whole genome shotgun (WGS) entry which is preliminary data.</text>
</comment>
<dbReference type="eggNOG" id="KOG1192">
    <property type="taxonomic scope" value="Eukaryota"/>
</dbReference>
<feature type="region of interest" description="Disordered" evidence="2">
    <location>
        <begin position="1209"/>
        <end position="1254"/>
    </location>
</feature>
<evidence type="ECO:0000259" key="3">
    <source>
        <dbReference type="Pfam" id="PF03033"/>
    </source>
</evidence>
<evidence type="ECO:0000313" key="6">
    <source>
        <dbReference type="Proteomes" id="UP000007115"/>
    </source>
</evidence>
<evidence type="ECO:0000259" key="4">
    <source>
        <dbReference type="Pfam" id="PF06722"/>
    </source>
</evidence>
<feature type="non-terminal residue" evidence="5">
    <location>
        <position position="1254"/>
    </location>
</feature>
<dbReference type="Pfam" id="PF02809">
    <property type="entry name" value="UIM"/>
    <property type="match status" value="4"/>
</dbReference>
<dbReference type="InterPro" id="IPR010610">
    <property type="entry name" value="EryCIII-like_C"/>
</dbReference>
<dbReference type="InParanoid" id="G9N272"/>
<evidence type="ECO:0000256" key="2">
    <source>
        <dbReference type="SAM" id="MobiDB-lite"/>
    </source>
</evidence>
<gene>
    <name evidence="5" type="ORF">TRIVIDRAFT_10377</name>
</gene>
<dbReference type="GO" id="GO:0016906">
    <property type="term" value="F:sterol 3-beta-glucosyltransferase activity"/>
    <property type="evidence" value="ECO:0007669"/>
    <property type="project" value="UniProtKB-ARBA"/>
</dbReference>
<feature type="compositionally biased region" description="Polar residues" evidence="2">
    <location>
        <begin position="680"/>
        <end position="717"/>
    </location>
</feature>
<keyword evidence="1" id="KW-0808">Transferase</keyword>
<dbReference type="AlphaFoldDB" id="G9N272"/>
<feature type="domain" description="Glycosyltransferase family 28 N-terminal" evidence="3">
    <location>
        <begin position="124"/>
        <end position="181"/>
    </location>
</feature>
<organism evidence="5 6">
    <name type="scientific">Hypocrea virens (strain Gv29-8 / FGSC 10586)</name>
    <name type="common">Gliocladium virens</name>
    <name type="synonym">Trichoderma virens</name>
    <dbReference type="NCBI Taxonomy" id="413071"/>
    <lineage>
        <taxon>Eukaryota</taxon>
        <taxon>Fungi</taxon>
        <taxon>Dikarya</taxon>
        <taxon>Ascomycota</taxon>
        <taxon>Pezizomycotina</taxon>
        <taxon>Sordariomycetes</taxon>
        <taxon>Hypocreomycetidae</taxon>
        <taxon>Hypocreales</taxon>
        <taxon>Hypocreaceae</taxon>
        <taxon>Trichoderma</taxon>
    </lineage>
</organism>
<dbReference type="Gene3D" id="3.40.50.2000">
    <property type="entry name" value="Glycogen Phosphorylase B"/>
    <property type="match status" value="2"/>
</dbReference>
<dbReference type="FunFam" id="3.40.50.2000:FF:000100">
    <property type="entry name" value="Glycosyltransferase family 1 protein"/>
    <property type="match status" value="1"/>
</dbReference>
<reference evidence="5 6" key="1">
    <citation type="journal article" date="2011" name="Genome Biol.">
        <title>Comparative genome sequence analysis underscores mycoparasitism as the ancestral life style of Trichoderma.</title>
        <authorList>
            <person name="Kubicek C.P."/>
            <person name="Herrera-Estrella A."/>
            <person name="Seidl-Seiboth V."/>
            <person name="Martinez D.A."/>
            <person name="Druzhinina I.S."/>
            <person name="Thon M."/>
            <person name="Zeilinger S."/>
            <person name="Casas-Flores S."/>
            <person name="Horwitz B.A."/>
            <person name="Mukherjee P.K."/>
            <person name="Mukherjee M."/>
            <person name="Kredics L."/>
            <person name="Alcaraz L.D."/>
            <person name="Aerts A."/>
            <person name="Antal Z."/>
            <person name="Atanasova L."/>
            <person name="Cervantes-Badillo M.G."/>
            <person name="Challacombe J."/>
            <person name="Chertkov O."/>
            <person name="McCluskey K."/>
            <person name="Coulpier F."/>
            <person name="Deshpande N."/>
            <person name="von Doehren H."/>
            <person name="Ebbole D.J."/>
            <person name="Esquivel-Naranjo E.U."/>
            <person name="Fekete E."/>
            <person name="Flipphi M."/>
            <person name="Glaser F."/>
            <person name="Gomez-Rodriguez E.Y."/>
            <person name="Gruber S."/>
            <person name="Han C."/>
            <person name="Henrissat B."/>
            <person name="Hermosa R."/>
            <person name="Hernandez-Onate M."/>
            <person name="Karaffa L."/>
            <person name="Kosti I."/>
            <person name="Le Crom S."/>
            <person name="Lindquist E."/>
            <person name="Lucas S."/>
            <person name="Luebeck M."/>
            <person name="Luebeck P.S."/>
            <person name="Margeot A."/>
            <person name="Metz B."/>
            <person name="Misra M."/>
            <person name="Nevalainen H."/>
            <person name="Omann M."/>
            <person name="Packer N."/>
            <person name="Perrone G."/>
            <person name="Uresti-Rivera E.E."/>
            <person name="Salamov A."/>
            <person name="Schmoll M."/>
            <person name="Seiboth B."/>
            <person name="Shapiro H."/>
            <person name="Sukno S."/>
            <person name="Tamayo-Ramos J.A."/>
            <person name="Tisch D."/>
            <person name="Wiest A."/>
            <person name="Wilkinson H.H."/>
            <person name="Zhang M."/>
            <person name="Coutinho P.M."/>
            <person name="Kenerley C.M."/>
            <person name="Monte E."/>
            <person name="Baker S.E."/>
            <person name="Grigoriev I.V."/>
        </authorList>
    </citation>
    <scope>NUCLEOTIDE SEQUENCE [LARGE SCALE GENOMIC DNA]</scope>
    <source>
        <strain evidence="6">Gv29-8 / FGSC 10586</strain>
    </source>
</reference>
<dbReference type="SUPFAM" id="SSF53756">
    <property type="entry name" value="UDP-Glycosyltransferase/glycogen phosphorylase"/>
    <property type="match status" value="1"/>
</dbReference>
<feature type="compositionally biased region" description="Basic and acidic residues" evidence="2">
    <location>
        <begin position="1134"/>
        <end position="1144"/>
    </location>
</feature>
<feature type="region of interest" description="Disordered" evidence="2">
    <location>
        <begin position="672"/>
        <end position="755"/>
    </location>
</feature>
<dbReference type="RefSeq" id="XP_013953237.1">
    <property type="nucleotide sequence ID" value="XM_014097762.2"/>
</dbReference>
<dbReference type="PROSITE" id="PS50330">
    <property type="entry name" value="UIM"/>
    <property type="match status" value="3"/>
</dbReference>
<evidence type="ECO:0000313" key="5">
    <source>
        <dbReference type="EMBL" id="EHK19188.1"/>
    </source>
</evidence>
<dbReference type="GeneID" id="25786708"/>
<dbReference type="VEuPathDB" id="FungiDB:TRIVIDRAFT_10377"/>
<dbReference type="PANTHER" id="PTHR48050:SF13">
    <property type="entry name" value="STEROL 3-BETA-GLUCOSYLTRANSFERASE UGT80A2"/>
    <property type="match status" value="1"/>
</dbReference>
<accession>G9N272</accession>